<comment type="caution">
    <text evidence="2">The sequence shown here is derived from an EMBL/GenBank/DDBJ whole genome shotgun (WGS) entry which is preliminary data.</text>
</comment>
<accession>A0A8J4S2J7</accession>
<reference evidence="2" key="2">
    <citation type="submission" date="2020-02" db="EMBL/GenBank/DDBJ databases">
        <authorList>
            <person name="Studholme D.J."/>
        </authorList>
    </citation>
    <scope>NUCLEOTIDE SEQUENCE</scope>
    <source>
        <strain evidence="2">00238/432</strain>
    </source>
</reference>
<organism evidence="2 3">
    <name type="scientific">Phytophthora kernoviae 00238/432</name>
    <dbReference type="NCBI Taxonomy" id="1284355"/>
    <lineage>
        <taxon>Eukaryota</taxon>
        <taxon>Sar</taxon>
        <taxon>Stramenopiles</taxon>
        <taxon>Oomycota</taxon>
        <taxon>Peronosporomycetes</taxon>
        <taxon>Peronosporales</taxon>
        <taxon>Peronosporaceae</taxon>
        <taxon>Phytophthora</taxon>
    </lineage>
</organism>
<feature type="compositionally biased region" description="Basic and acidic residues" evidence="1">
    <location>
        <begin position="35"/>
        <end position="49"/>
    </location>
</feature>
<protein>
    <submittedName>
        <fullName evidence="2">Uncharacterized protein</fullName>
    </submittedName>
</protein>
<evidence type="ECO:0000256" key="1">
    <source>
        <dbReference type="SAM" id="MobiDB-lite"/>
    </source>
</evidence>
<name>A0A8J4S2J7_9STRA</name>
<evidence type="ECO:0000313" key="3">
    <source>
        <dbReference type="Proteomes" id="UP000702964"/>
    </source>
</evidence>
<feature type="compositionally biased region" description="Acidic residues" evidence="1">
    <location>
        <begin position="54"/>
        <end position="66"/>
    </location>
</feature>
<feature type="region of interest" description="Disordered" evidence="1">
    <location>
        <begin position="1"/>
        <end position="82"/>
    </location>
</feature>
<feature type="compositionally biased region" description="Acidic residues" evidence="1">
    <location>
        <begin position="21"/>
        <end position="31"/>
    </location>
</feature>
<dbReference type="AlphaFoldDB" id="A0A8J4S2J7"/>
<proteinExistence type="predicted"/>
<dbReference type="Proteomes" id="UP000702964">
    <property type="component" value="Unassembled WGS sequence"/>
</dbReference>
<dbReference type="EMBL" id="AOFI03001197">
    <property type="protein sequence ID" value="KAF4314937.1"/>
    <property type="molecule type" value="Genomic_DNA"/>
</dbReference>
<sequence length="202" mass="21596">MPIFTSSSAEGLELEHAPGDEATEDTVESEIEMTSLDKNKLEVSLREAEVTAAGDDDESEEVDSAESEPVASDVEDDSVVSGDDHVEVALSEERVGTEEIAAKLFEDVVAIVSDDEEAEPNEVHVGVLEESESVESVEKESANAINYDGVEGQPLSDDNVAAEDSVAIEATEVPDDTIAIESGEDLKEELDGQWSKRALMPL</sequence>
<reference evidence="2" key="1">
    <citation type="journal article" date="2015" name="Genom Data">
        <title>Draft genome sequences of Phytophthora kernoviae and Phytophthora ramorum lineage EU2 from Scotland.</title>
        <authorList>
            <person name="Sambles C."/>
            <person name="Schlenzig A."/>
            <person name="O'Neill P."/>
            <person name="Grant M."/>
            <person name="Studholme D.J."/>
        </authorList>
    </citation>
    <scope>NUCLEOTIDE SEQUENCE</scope>
    <source>
        <strain evidence="2">00238/432</strain>
    </source>
</reference>
<evidence type="ECO:0000313" key="2">
    <source>
        <dbReference type="EMBL" id="KAF4314937.1"/>
    </source>
</evidence>
<gene>
    <name evidence="2" type="ORF">G195_011538</name>
</gene>